<dbReference type="Pfam" id="PF02565">
    <property type="entry name" value="RecO_C"/>
    <property type="match status" value="1"/>
</dbReference>
<evidence type="ECO:0000313" key="10">
    <source>
        <dbReference type="EMBL" id="ANJ66873.1"/>
    </source>
</evidence>
<dbReference type="HAMAP" id="MF_00201">
    <property type="entry name" value="RecO"/>
    <property type="match status" value="1"/>
</dbReference>
<evidence type="ECO:0000256" key="6">
    <source>
        <dbReference type="ARBA" id="ARBA00023204"/>
    </source>
</evidence>
<evidence type="ECO:0000256" key="8">
    <source>
        <dbReference type="HAMAP-Rule" id="MF_00201"/>
    </source>
</evidence>
<keyword evidence="6 8" id="KW-0234">DNA repair</keyword>
<dbReference type="Pfam" id="PF11967">
    <property type="entry name" value="RecO_N"/>
    <property type="match status" value="1"/>
</dbReference>
<dbReference type="GO" id="GO:0006310">
    <property type="term" value="P:DNA recombination"/>
    <property type="evidence" value="ECO:0007669"/>
    <property type="project" value="UniProtKB-UniRule"/>
</dbReference>
<dbReference type="RefSeq" id="WP_066099235.1">
    <property type="nucleotide sequence ID" value="NZ_CP016027.1"/>
</dbReference>
<evidence type="ECO:0000256" key="5">
    <source>
        <dbReference type="ARBA" id="ARBA00023172"/>
    </source>
</evidence>
<dbReference type="AlphaFoldDB" id="A0A191ZG78"/>
<dbReference type="PANTHER" id="PTHR33991:SF1">
    <property type="entry name" value="DNA REPAIR PROTEIN RECO"/>
    <property type="match status" value="1"/>
</dbReference>
<evidence type="ECO:0000259" key="9">
    <source>
        <dbReference type="Pfam" id="PF11967"/>
    </source>
</evidence>
<keyword evidence="11" id="KW-1185">Reference proteome</keyword>
<dbReference type="InterPro" id="IPR003717">
    <property type="entry name" value="RecO"/>
</dbReference>
<dbReference type="NCBIfam" id="TIGR00613">
    <property type="entry name" value="reco"/>
    <property type="match status" value="1"/>
</dbReference>
<proteinExistence type="inferred from homology"/>
<dbReference type="GO" id="GO:0006302">
    <property type="term" value="P:double-strand break repair"/>
    <property type="evidence" value="ECO:0007669"/>
    <property type="project" value="TreeGrafter"/>
</dbReference>
<dbReference type="KEGG" id="haz:A9404_05320"/>
<dbReference type="PANTHER" id="PTHR33991">
    <property type="entry name" value="DNA REPAIR PROTEIN RECO"/>
    <property type="match status" value="1"/>
</dbReference>
<comment type="similarity">
    <text evidence="2 8">Belongs to the RecO family.</text>
</comment>
<dbReference type="InterPro" id="IPR012340">
    <property type="entry name" value="NA-bd_OB-fold"/>
</dbReference>
<keyword evidence="5 8" id="KW-0233">DNA recombination</keyword>
<evidence type="ECO:0000256" key="7">
    <source>
        <dbReference type="ARBA" id="ARBA00033409"/>
    </source>
</evidence>
<evidence type="ECO:0000256" key="3">
    <source>
        <dbReference type="ARBA" id="ARBA00021310"/>
    </source>
</evidence>
<gene>
    <name evidence="8" type="primary">recO</name>
    <name evidence="10" type="ORF">A9404_05320</name>
</gene>
<comment type="function">
    <text evidence="1 8">Involved in DNA repair and RecF pathway recombination.</text>
</comment>
<dbReference type="EMBL" id="CP016027">
    <property type="protein sequence ID" value="ANJ66873.1"/>
    <property type="molecule type" value="Genomic_DNA"/>
</dbReference>
<dbReference type="Gene3D" id="2.40.50.140">
    <property type="entry name" value="Nucleic acid-binding proteins"/>
    <property type="match status" value="1"/>
</dbReference>
<accession>A0A191ZG78</accession>
<dbReference type="Gene3D" id="1.20.1440.120">
    <property type="entry name" value="Recombination protein O, C-terminal domain"/>
    <property type="match status" value="1"/>
</dbReference>
<dbReference type="STRING" id="1860122.A9404_05320"/>
<dbReference type="Proteomes" id="UP000078596">
    <property type="component" value="Chromosome"/>
</dbReference>
<dbReference type="SUPFAM" id="SSF50249">
    <property type="entry name" value="Nucleic acid-binding proteins"/>
    <property type="match status" value="1"/>
</dbReference>
<sequence length="239" mass="26705">MTRAYVLHTRPWRETSLLVDWFTEDHGRLMTRQRGARQSGRKSTGRPLPFQGVQMVLAGRGDMKTATQIDLTEPPRILSGQSLAVGFYFNELLMRTLERQEPMPGLFCRYGEALAQLSCQALQLGIVIRGFERDLLDELGFGIDWTHTADLAETLEADATYWVDAEVGILSRPAPGGLSLPGRVLQAIAGDKLPDSNSDQRLARDLMQYLLRPHVGSAPFRSRELWQSVPSPDRAIADS</sequence>
<feature type="domain" description="DNA replication/recombination mediator RecO N-terminal" evidence="9">
    <location>
        <begin position="2"/>
        <end position="74"/>
    </location>
</feature>
<evidence type="ECO:0000256" key="1">
    <source>
        <dbReference type="ARBA" id="ARBA00003065"/>
    </source>
</evidence>
<evidence type="ECO:0000313" key="11">
    <source>
        <dbReference type="Proteomes" id="UP000078596"/>
    </source>
</evidence>
<name>A0A191ZG78_9GAMM</name>
<organism evidence="10 11">
    <name type="scientific">Halothiobacillus diazotrophicus</name>
    <dbReference type="NCBI Taxonomy" id="1860122"/>
    <lineage>
        <taxon>Bacteria</taxon>
        <taxon>Pseudomonadati</taxon>
        <taxon>Pseudomonadota</taxon>
        <taxon>Gammaproteobacteria</taxon>
        <taxon>Chromatiales</taxon>
        <taxon>Halothiobacillaceae</taxon>
        <taxon>Halothiobacillus</taxon>
    </lineage>
</organism>
<reference evidence="10 11" key="1">
    <citation type="submission" date="2016-06" db="EMBL/GenBank/DDBJ databases">
        <title>Insight into the functional genes involving in sulfur oxidation in Pearl River water.</title>
        <authorList>
            <person name="Luo J."/>
            <person name="Tan X."/>
            <person name="Lin W."/>
        </authorList>
    </citation>
    <scope>NUCLEOTIDE SEQUENCE [LARGE SCALE GENOMIC DNA]</scope>
    <source>
        <strain evidence="10 11">LS2</strain>
    </source>
</reference>
<keyword evidence="4 8" id="KW-0227">DNA damage</keyword>
<evidence type="ECO:0000256" key="2">
    <source>
        <dbReference type="ARBA" id="ARBA00007452"/>
    </source>
</evidence>
<dbReference type="GO" id="GO:0043590">
    <property type="term" value="C:bacterial nucleoid"/>
    <property type="evidence" value="ECO:0007669"/>
    <property type="project" value="TreeGrafter"/>
</dbReference>
<dbReference type="InterPro" id="IPR042242">
    <property type="entry name" value="RecO_C"/>
</dbReference>
<protein>
    <recommendedName>
        <fullName evidence="3 8">DNA repair protein RecO</fullName>
    </recommendedName>
    <alternativeName>
        <fullName evidence="7 8">Recombination protein O</fullName>
    </alternativeName>
</protein>
<dbReference type="InterPro" id="IPR022572">
    <property type="entry name" value="DNA_rep/recomb_RecO_N"/>
</dbReference>
<evidence type="ECO:0000256" key="4">
    <source>
        <dbReference type="ARBA" id="ARBA00022763"/>
    </source>
</evidence>